<dbReference type="EC" id="3.5.1.2" evidence="10"/>
<dbReference type="NCBIfam" id="TIGR03800">
    <property type="entry name" value="PLP_synth_Pdx2"/>
    <property type="match status" value="1"/>
</dbReference>
<comment type="function">
    <text evidence="8 10">Catalyzes the hydrolysis of glutamine to glutamate and ammonia as part of the biosynthesis of pyridoxal 5'-phosphate. The resulting ammonia molecule is channeled to the active site of PdxS.</text>
</comment>
<dbReference type="PANTHER" id="PTHR31559">
    <property type="entry name" value="PYRIDOXAL 5'-PHOSPHATE SYNTHASE SUBUNIT SNO"/>
    <property type="match status" value="1"/>
</dbReference>
<evidence type="ECO:0000313" key="13">
    <source>
        <dbReference type="EMBL" id="SFG51355.1"/>
    </source>
</evidence>
<dbReference type="FunFam" id="3.40.50.880:FF:000010">
    <property type="entry name" value="uncharacterized protein LOC100176842 isoform X2"/>
    <property type="match status" value="1"/>
</dbReference>
<dbReference type="GO" id="GO:0042823">
    <property type="term" value="P:pyridoxal phosphate biosynthetic process"/>
    <property type="evidence" value="ECO:0007669"/>
    <property type="project" value="UniProtKB-UniRule"/>
</dbReference>
<dbReference type="GO" id="GO:0005829">
    <property type="term" value="C:cytosol"/>
    <property type="evidence" value="ECO:0007669"/>
    <property type="project" value="TreeGrafter"/>
</dbReference>
<feature type="binding site" evidence="10 12">
    <location>
        <begin position="133"/>
        <end position="134"/>
    </location>
    <ligand>
        <name>L-glutamine</name>
        <dbReference type="ChEBI" id="CHEBI:58359"/>
    </ligand>
</feature>
<name>A0A1I2SEU2_9BACL</name>
<evidence type="ECO:0000256" key="8">
    <source>
        <dbReference type="ARBA" id="ARBA00054599"/>
    </source>
</evidence>
<dbReference type="Proteomes" id="UP000198661">
    <property type="component" value="Unassembled WGS sequence"/>
</dbReference>
<comment type="similarity">
    <text evidence="1 10">Belongs to the glutaminase PdxT/SNO family.</text>
</comment>
<keyword evidence="4 10" id="KW-0315">Glutamine amidotransferase</keyword>
<evidence type="ECO:0000256" key="10">
    <source>
        <dbReference type="HAMAP-Rule" id="MF_01615"/>
    </source>
</evidence>
<evidence type="ECO:0000256" key="3">
    <source>
        <dbReference type="ARBA" id="ARBA00022898"/>
    </source>
</evidence>
<dbReference type="CDD" id="cd01749">
    <property type="entry name" value="GATase1_PB"/>
    <property type="match status" value="1"/>
</dbReference>
<keyword evidence="3 10" id="KW-0663">Pyridoxal phosphate</keyword>
<sequence>MKIGVLALQGAVREHLRMLERAGAEATAVKRPEQLAGLDGLVIPGGESTTIGKLMHQYGLSEPIREMAASGKPLFGTCAGLILLAKRIEGAESAHLALMDITVRRNAFGRQRESFETDLPVAGVADDFRAVFIRAPYITEVGPGVDVLARIDDKIVAARQGHLLASAFHPELTEDVRMHAFFVEMVREASAVRV</sequence>
<keyword evidence="5 10" id="KW-0456">Lyase</keyword>
<dbReference type="Gene3D" id="3.40.50.880">
    <property type="match status" value="1"/>
</dbReference>
<dbReference type="PROSITE" id="PS51274">
    <property type="entry name" value="GATASE_COBBQ"/>
    <property type="match status" value="1"/>
</dbReference>
<evidence type="ECO:0000256" key="6">
    <source>
        <dbReference type="ARBA" id="ARBA00047992"/>
    </source>
</evidence>
<comment type="pathway">
    <text evidence="10">Cofactor biosynthesis; pyridoxal 5'-phosphate biosynthesis.</text>
</comment>
<dbReference type="EMBL" id="FOOK01000041">
    <property type="protein sequence ID" value="SFG51355.1"/>
    <property type="molecule type" value="Genomic_DNA"/>
</dbReference>
<keyword evidence="2 10" id="KW-0378">Hydrolase</keyword>
<dbReference type="PROSITE" id="PS51130">
    <property type="entry name" value="PDXT_SNO_2"/>
    <property type="match status" value="1"/>
</dbReference>
<feature type="binding site" evidence="10 12">
    <location>
        <position position="105"/>
    </location>
    <ligand>
        <name>L-glutamine</name>
        <dbReference type="ChEBI" id="CHEBI:58359"/>
    </ligand>
</feature>
<evidence type="ECO:0000256" key="11">
    <source>
        <dbReference type="PIRSR" id="PIRSR005639-1"/>
    </source>
</evidence>
<dbReference type="AlphaFoldDB" id="A0A1I2SEU2"/>
<accession>A0A1I2SEU2</accession>
<comment type="catalytic activity">
    <reaction evidence="6 10">
        <text>aldehydo-D-ribose 5-phosphate + D-glyceraldehyde 3-phosphate + L-glutamine = pyridoxal 5'-phosphate + L-glutamate + phosphate + 3 H2O + H(+)</text>
        <dbReference type="Rhea" id="RHEA:31507"/>
        <dbReference type="ChEBI" id="CHEBI:15377"/>
        <dbReference type="ChEBI" id="CHEBI:15378"/>
        <dbReference type="ChEBI" id="CHEBI:29985"/>
        <dbReference type="ChEBI" id="CHEBI:43474"/>
        <dbReference type="ChEBI" id="CHEBI:58273"/>
        <dbReference type="ChEBI" id="CHEBI:58359"/>
        <dbReference type="ChEBI" id="CHEBI:59776"/>
        <dbReference type="ChEBI" id="CHEBI:597326"/>
        <dbReference type="EC" id="4.3.3.6"/>
    </reaction>
</comment>
<feature type="active site" description="Charge relay system" evidence="10 11">
    <location>
        <position position="171"/>
    </location>
</feature>
<dbReference type="RefSeq" id="WP_092041311.1">
    <property type="nucleotide sequence ID" value="NZ_FOOK01000041.1"/>
</dbReference>
<dbReference type="PANTHER" id="PTHR31559:SF0">
    <property type="entry name" value="PYRIDOXAL 5'-PHOSPHATE SYNTHASE SUBUNIT SNO1-RELATED"/>
    <property type="match status" value="1"/>
</dbReference>
<dbReference type="GO" id="GO:0006543">
    <property type="term" value="P:L-glutamine catabolic process"/>
    <property type="evidence" value="ECO:0007669"/>
    <property type="project" value="UniProtKB-UniRule"/>
</dbReference>
<evidence type="ECO:0000256" key="4">
    <source>
        <dbReference type="ARBA" id="ARBA00022962"/>
    </source>
</evidence>
<dbReference type="GO" id="GO:0036381">
    <property type="term" value="F:pyridoxal 5'-phosphate synthase (glutamine hydrolysing) activity"/>
    <property type="evidence" value="ECO:0007669"/>
    <property type="project" value="UniProtKB-UniRule"/>
</dbReference>
<evidence type="ECO:0000313" key="14">
    <source>
        <dbReference type="Proteomes" id="UP000198661"/>
    </source>
</evidence>
<evidence type="ECO:0000256" key="7">
    <source>
        <dbReference type="ARBA" id="ARBA00049534"/>
    </source>
</evidence>
<dbReference type="UniPathway" id="UPA00245"/>
<gene>
    <name evidence="10" type="primary">pdxT</name>
    <name evidence="13" type="ORF">SAMN04488025_14122</name>
</gene>
<dbReference type="OrthoDB" id="9810320at2"/>
<dbReference type="STRING" id="201973.SAMN04488025_14122"/>
<dbReference type="HAMAP" id="MF_01615">
    <property type="entry name" value="PdxT"/>
    <property type="match status" value="1"/>
</dbReference>
<evidence type="ECO:0000256" key="2">
    <source>
        <dbReference type="ARBA" id="ARBA00022801"/>
    </source>
</evidence>
<dbReference type="GO" id="GO:0008614">
    <property type="term" value="P:pyridoxine metabolic process"/>
    <property type="evidence" value="ECO:0007669"/>
    <property type="project" value="TreeGrafter"/>
</dbReference>
<evidence type="ECO:0000256" key="9">
    <source>
        <dbReference type="ARBA" id="ARBA00064749"/>
    </source>
</evidence>
<protein>
    <recommendedName>
        <fullName evidence="10">Pyridoxal 5'-phosphate synthase subunit PdxT</fullName>
        <ecNumber evidence="10">4.3.3.6</ecNumber>
    </recommendedName>
    <alternativeName>
        <fullName evidence="10">Pdx2</fullName>
    </alternativeName>
    <alternativeName>
        <fullName evidence="10">Pyridoxal 5'-phosphate synthase glutaminase subunit</fullName>
        <ecNumber evidence="10">3.5.1.2</ecNumber>
    </alternativeName>
</protein>
<reference evidence="13 14" key="1">
    <citation type="submission" date="2016-10" db="EMBL/GenBank/DDBJ databases">
        <authorList>
            <person name="de Groot N.N."/>
        </authorList>
    </citation>
    <scope>NUCLEOTIDE SEQUENCE [LARGE SCALE GENOMIC DNA]</scope>
    <source>
        <strain evidence="13 14">DSM 44945</strain>
    </source>
</reference>
<dbReference type="InterPro" id="IPR029062">
    <property type="entry name" value="Class_I_gatase-like"/>
</dbReference>
<dbReference type="Pfam" id="PF01174">
    <property type="entry name" value="SNO"/>
    <property type="match status" value="1"/>
</dbReference>
<dbReference type="EC" id="4.3.3.6" evidence="10"/>
<evidence type="ECO:0000256" key="5">
    <source>
        <dbReference type="ARBA" id="ARBA00023239"/>
    </source>
</evidence>
<dbReference type="GO" id="GO:1903600">
    <property type="term" value="C:glutaminase complex"/>
    <property type="evidence" value="ECO:0007669"/>
    <property type="project" value="TreeGrafter"/>
</dbReference>
<organism evidence="13 14">
    <name type="scientific">Planifilum fulgidum</name>
    <dbReference type="NCBI Taxonomy" id="201973"/>
    <lineage>
        <taxon>Bacteria</taxon>
        <taxon>Bacillati</taxon>
        <taxon>Bacillota</taxon>
        <taxon>Bacilli</taxon>
        <taxon>Bacillales</taxon>
        <taxon>Thermoactinomycetaceae</taxon>
        <taxon>Planifilum</taxon>
    </lineage>
</organism>
<dbReference type="PROSITE" id="PS51273">
    <property type="entry name" value="GATASE_TYPE_1"/>
    <property type="match status" value="1"/>
</dbReference>
<feature type="active site" description="Nucleophile" evidence="10 11">
    <location>
        <position position="78"/>
    </location>
</feature>
<feature type="active site" description="Charge relay system" evidence="10 11">
    <location>
        <position position="169"/>
    </location>
</feature>
<comment type="subunit">
    <text evidence="9 10">In the presence of PdxS, forms a dodecamer of heterodimers. Only shows activity in the heterodimer.</text>
</comment>
<comment type="catalytic activity">
    <reaction evidence="7 10">
        <text>L-glutamine + H2O = L-glutamate + NH4(+)</text>
        <dbReference type="Rhea" id="RHEA:15889"/>
        <dbReference type="ChEBI" id="CHEBI:15377"/>
        <dbReference type="ChEBI" id="CHEBI:28938"/>
        <dbReference type="ChEBI" id="CHEBI:29985"/>
        <dbReference type="ChEBI" id="CHEBI:58359"/>
        <dbReference type="EC" id="3.5.1.2"/>
    </reaction>
</comment>
<proteinExistence type="inferred from homology"/>
<dbReference type="PROSITE" id="PS01236">
    <property type="entry name" value="PDXT_SNO_1"/>
    <property type="match status" value="1"/>
</dbReference>
<keyword evidence="14" id="KW-1185">Reference proteome</keyword>
<dbReference type="InterPro" id="IPR002161">
    <property type="entry name" value="PdxT/SNO"/>
</dbReference>
<dbReference type="InterPro" id="IPR021196">
    <property type="entry name" value="PdxT/SNO_CS"/>
</dbReference>
<evidence type="ECO:0000256" key="12">
    <source>
        <dbReference type="PIRSR" id="PIRSR005639-2"/>
    </source>
</evidence>
<dbReference type="GO" id="GO:0004359">
    <property type="term" value="F:glutaminase activity"/>
    <property type="evidence" value="ECO:0007669"/>
    <property type="project" value="UniProtKB-UniRule"/>
</dbReference>
<evidence type="ECO:0000256" key="1">
    <source>
        <dbReference type="ARBA" id="ARBA00008345"/>
    </source>
</evidence>
<dbReference type="PIRSF" id="PIRSF005639">
    <property type="entry name" value="Glut_amidoT_SNO"/>
    <property type="match status" value="1"/>
</dbReference>
<feature type="binding site" evidence="10 12">
    <location>
        <begin position="46"/>
        <end position="48"/>
    </location>
    <ligand>
        <name>L-glutamine</name>
        <dbReference type="ChEBI" id="CHEBI:58359"/>
    </ligand>
</feature>
<dbReference type="SUPFAM" id="SSF52317">
    <property type="entry name" value="Class I glutamine amidotransferase-like"/>
    <property type="match status" value="1"/>
</dbReference>